<dbReference type="CDD" id="cd00408">
    <property type="entry name" value="DHDPS-like"/>
    <property type="match status" value="1"/>
</dbReference>
<dbReference type="InterPro" id="IPR013785">
    <property type="entry name" value="Aldolase_TIM"/>
</dbReference>
<organism evidence="5 6">
    <name type="scientific">Microbacterium marinilacus</name>
    <dbReference type="NCBI Taxonomy" id="415209"/>
    <lineage>
        <taxon>Bacteria</taxon>
        <taxon>Bacillati</taxon>
        <taxon>Actinomycetota</taxon>
        <taxon>Actinomycetes</taxon>
        <taxon>Micrococcales</taxon>
        <taxon>Microbacteriaceae</taxon>
        <taxon>Microbacterium</taxon>
    </lineage>
</organism>
<evidence type="ECO:0000256" key="1">
    <source>
        <dbReference type="ARBA" id="ARBA00007592"/>
    </source>
</evidence>
<evidence type="ECO:0000256" key="2">
    <source>
        <dbReference type="ARBA" id="ARBA00023239"/>
    </source>
</evidence>
<keyword evidence="3" id="KW-0704">Schiff base</keyword>
<dbReference type="PROSITE" id="PS00666">
    <property type="entry name" value="DHDPS_2"/>
    <property type="match status" value="1"/>
</dbReference>
<protein>
    <submittedName>
        <fullName evidence="5">Dihydrodipicolinate synthase family protein</fullName>
    </submittedName>
</protein>
<dbReference type="SMART" id="SM01130">
    <property type="entry name" value="DHDPS"/>
    <property type="match status" value="1"/>
</dbReference>
<dbReference type="RefSeq" id="WP_221856914.1">
    <property type="nucleotide sequence ID" value="NZ_BAAAYV010000025.1"/>
</dbReference>
<dbReference type="InterPro" id="IPR002220">
    <property type="entry name" value="DapA-like"/>
</dbReference>
<comment type="caution">
    <text evidence="5">The sequence shown here is derived from an EMBL/GenBank/DDBJ whole genome shotgun (WGS) entry which is preliminary data.</text>
</comment>
<dbReference type="EMBL" id="BAAAYV010000025">
    <property type="protein sequence ID" value="GAA3670887.1"/>
    <property type="molecule type" value="Genomic_DNA"/>
</dbReference>
<proteinExistence type="inferred from homology"/>
<dbReference type="PANTHER" id="PTHR12128:SF66">
    <property type="entry name" value="4-HYDROXY-2-OXOGLUTARATE ALDOLASE, MITOCHONDRIAL"/>
    <property type="match status" value="1"/>
</dbReference>
<evidence type="ECO:0000313" key="6">
    <source>
        <dbReference type="Proteomes" id="UP001410795"/>
    </source>
</evidence>
<name>A0ABP7BYF7_9MICO</name>
<sequence>MTAELSLHGIIPPLATPLTPDGEVDVRSLERLAARIVDAGAAGLFVLGSTGEVAFLTDEQRVRVTETVVSVADGRVPVLAGAIDMTTPRVRRQVAAAAAAGADAAVVTAPFYTRTHPAEIARHFRLVAESSPVPQVAYDIPVAVGTKLDTSTVLDLAADGTIVALKDSSGDDAGLRRVILGARERGLDRFAVLTGSELTVDSALAFGAAGCVPGLGNVDPHAYVRLYTAARAGDWAAARSEQDRLFALFGLVDAAPAERMGRGSSALGAFKAALHLLGVIDDARTADPYIPLDDAEVAVVRRHLEQAGLLR</sequence>
<dbReference type="Proteomes" id="UP001410795">
    <property type="component" value="Unassembled WGS sequence"/>
</dbReference>
<reference evidence="6" key="1">
    <citation type="journal article" date="2019" name="Int. J. Syst. Evol. Microbiol.">
        <title>The Global Catalogue of Microorganisms (GCM) 10K type strain sequencing project: providing services to taxonomists for standard genome sequencing and annotation.</title>
        <authorList>
            <consortium name="The Broad Institute Genomics Platform"/>
            <consortium name="The Broad Institute Genome Sequencing Center for Infectious Disease"/>
            <person name="Wu L."/>
            <person name="Ma J."/>
        </authorList>
    </citation>
    <scope>NUCLEOTIDE SEQUENCE [LARGE SCALE GENOMIC DNA]</scope>
    <source>
        <strain evidence="6">JCM 16546</strain>
    </source>
</reference>
<dbReference type="SUPFAM" id="SSF51569">
    <property type="entry name" value="Aldolase"/>
    <property type="match status" value="1"/>
</dbReference>
<evidence type="ECO:0000313" key="5">
    <source>
        <dbReference type="EMBL" id="GAA3670887.1"/>
    </source>
</evidence>
<keyword evidence="2 4" id="KW-0456">Lyase</keyword>
<evidence type="ECO:0000256" key="3">
    <source>
        <dbReference type="ARBA" id="ARBA00023270"/>
    </source>
</evidence>
<dbReference type="InterPro" id="IPR020625">
    <property type="entry name" value="Schiff_base-form_aldolases_AS"/>
</dbReference>
<dbReference type="PIRSF" id="PIRSF001365">
    <property type="entry name" value="DHDPS"/>
    <property type="match status" value="1"/>
</dbReference>
<keyword evidence="6" id="KW-1185">Reference proteome</keyword>
<comment type="similarity">
    <text evidence="1 4">Belongs to the DapA family.</text>
</comment>
<gene>
    <name evidence="5" type="ORF">GCM10022202_36460</name>
</gene>
<dbReference type="PRINTS" id="PR00146">
    <property type="entry name" value="DHPICSNTHASE"/>
</dbReference>
<dbReference type="Pfam" id="PF00701">
    <property type="entry name" value="DHDPS"/>
    <property type="match status" value="1"/>
</dbReference>
<evidence type="ECO:0000256" key="4">
    <source>
        <dbReference type="PIRNR" id="PIRNR001365"/>
    </source>
</evidence>
<dbReference type="PANTHER" id="PTHR12128">
    <property type="entry name" value="DIHYDRODIPICOLINATE SYNTHASE"/>
    <property type="match status" value="1"/>
</dbReference>
<accession>A0ABP7BYF7</accession>
<dbReference type="Gene3D" id="3.20.20.70">
    <property type="entry name" value="Aldolase class I"/>
    <property type="match status" value="1"/>
</dbReference>